<evidence type="ECO:0008006" key="4">
    <source>
        <dbReference type="Google" id="ProtNLM"/>
    </source>
</evidence>
<protein>
    <recommendedName>
        <fullName evidence="4">Morc S5 domain-containing protein</fullName>
    </recommendedName>
</protein>
<keyword evidence="3" id="KW-1185">Reference proteome</keyword>
<accession>A0AAV0FPV2</accession>
<sequence length="600" mass="68061">MAAATQKDHIEEMRRCTFSIRGLAYPPTEDNNLHAQHNLSADDELYFEEDDHLHFLMELIQQPTYAILDAIFIMDHSETVSLCFSTGVRLHISDPPYLTVGGNLCGTEIAEENEYEMGVEPSLEFVFTSEDITQTAAKATLLIFNNEKAFTRQNIESSCSVGFTGQYDHIGKKGIGFKSVFAVTSHPFIFSNGYQIRFTEEPGAQCEGRYIVPEWVGNDHPVFARIKRTYGSSASLPTTTLVLPLYSHKVNSVKRQLSNINPEFLLFLSNIRKLSVREDNAEQELNTVTTISISSEKTLVTKKSINAESYVLILSSDEDKGYKECSYHMWTQRFPVKKECGDVQRMGIDDWVITLAFPHGERLTRGNRSVGIFAFLPTKMVTNFPFVIQSDFLLSSSKDEILLDSRWNKEILDCIPVAFMSAFTSLVKANDNAPVSSLIEMFHFLPVHTSPYPRLNASVRDTIKAKLVEEDIVPCQSYTNQKIFRKPCQVGRLLPAFRKLLNKARKHRVTFHNLSIRGKYILNSAFDNEKYNGVLKFLEVEKVEPEWYFECISNHCMGRSTDLDAQLLLFVADNWGSSLFDINTGNLSLLNNFSLLSLPC</sequence>
<organism evidence="2 3">
    <name type="scientific">Cuscuta epithymum</name>
    <dbReference type="NCBI Taxonomy" id="186058"/>
    <lineage>
        <taxon>Eukaryota</taxon>
        <taxon>Viridiplantae</taxon>
        <taxon>Streptophyta</taxon>
        <taxon>Embryophyta</taxon>
        <taxon>Tracheophyta</taxon>
        <taxon>Spermatophyta</taxon>
        <taxon>Magnoliopsida</taxon>
        <taxon>eudicotyledons</taxon>
        <taxon>Gunneridae</taxon>
        <taxon>Pentapetalae</taxon>
        <taxon>asterids</taxon>
        <taxon>lamiids</taxon>
        <taxon>Solanales</taxon>
        <taxon>Convolvulaceae</taxon>
        <taxon>Cuscuteae</taxon>
        <taxon>Cuscuta</taxon>
        <taxon>Cuscuta subgen. Cuscuta</taxon>
    </lineage>
</organism>
<evidence type="ECO:0000313" key="2">
    <source>
        <dbReference type="EMBL" id="CAH9137668.1"/>
    </source>
</evidence>
<dbReference type="InterPro" id="IPR052957">
    <property type="entry name" value="Auxin_embryo_med"/>
</dbReference>
<evidence type="ECO:0000313" key="1">
    <source>
        <dbReference type="EMBL" id="CAH9080542.1"/>
    </source>
</evidence>
<dbReference type="AlphaFoldDB" id="A0AAV0FPV2"/>
<reference evidence="2" key="1">
    <citation type="submission" date="2022-07" db="EMBL/GenBank/DDBJ databases">
        <authorList>
            <person name="Macas J."/>
            <person name="Novak P."/>
            <person name="Neumann P."/>
        </authorList>
    </citation>
    <scope>NUCLEOTIDE SEQUENCE</scope>
</reference>
<comment type="caution">
    <text evidence="2">The sequence shown here is derived from an EMBL/GenBank/DDBJ whole genome shotgun (WGS) entry which is preliminary data.</text>
</comment>
<dbReference type="PANTHER" id="PTHR32387">
    <property type="entry name" value="WU:FJ29H11"/>
    <property type="match status" value="1"/>
</dbReference>
<dbReference type="EMBL" id="CAMAPF010000035">
    <property type="protein sequence ID" value="CAH9080542.1"/>
    <property type="molecule type" value="Genomic_DNA"/>
</dbReference>
<gene>
    <name evidence="2" type="ORF">CEPIT_LOCUS36200</name>
    <name evidence="1" type="ORF">CEPIT_LOCUS7338</name>
</gene>
<dbReference type="SUPFAM" id="SSF55874">
    <property type="entry name" value="ATPase domain of HSP90 chaperone/DNA topoisomerase II/histidine kinase"/>
    <property type="match status" value="1"/>
</dbReference>
<dbReference type="PANTHER" id="PTHR32387:SF3">
    <property type="entry name" value="ATP_DNA BINDING PROTEIN"/>
    <property type="match status" value="1"/>
</dbReference>
<dbReference type="InterPro" id="IPR036890">
    <property type="entry name" value="HATPase_C_sf"/>
</dbReference>
<dbReference type="Proteomes" id="UP001152523">
    <property type="component" value="Unassembled WGS sequence"/>
</dbReference>
<evidence type="ECO:0000313" key="3">
    <source>
        <dbReference type="Proteomes" id="UP001152523"/>
    </source>
</evidence>
<name>A0AAV0FPV2_9ASTE</name>
<dbReference type="EMBL" id="CAMAPF010001001">
    <property type="protein sequence ID" value="CAH9137668.1"/>
    <property type="molecule type" value="Genomic_DNA"/>
</dbReference>
<proteinExistence type="predicted"/>